<dbReference type="EMBL" id="JAKGCU010000009">
    <property type="protein sequence ID" value="MCF3939081.1"/>
    <property type="molecule type" value="Genomic_DNA"/>
</dbReference>
<evidence type="ECO:0008006" key="3">
    <source>
        <dbReference type="Google" id="ProtNLM"/>
    </source>
</evidence>
<organism evidence="1 2">
    <name type="scientific">Gordonia tangerina</name>
    <dbReference type="NCBI Taxonomy" id="2911060"/>
    <lineage>
        <taxon>Bacteria</taxon>
        <taxon>Bacillati</taxon>
        <taxon>Actinomycetota</taxon>
        <taxon>Actinomycetes</taxon>
        <taxon>Mycobacteriales</taxon>
        <taxon>Gordoniaceae</taxon>
        <taxon>Gordonia</taxon>
    </lineage>
</organism>
<name>A0ABS9DIT6_9ACTN</name>
<evidence type="ECO:0000313" key="1">
    <source>
        <dbReference type="EMBL" id="MCF3939081.1"/>
    </source>
</evidence>
<reference evidence="1" key="1">
    <citation type="submission" date="2022-01" db="EMBL/GenBank/DDBJ databases">
        <title>Gordonia xiamenensis sp. nov., isolated from surface seawater in Xiamen.</title>
        <authorList>
            <person name="He Y.F."/>
        </authorList>
    </citation>
    <scope>NUCLEOTIDE SEQUENCE</scope>
    <source>
        <strain evidence="1">GW1C4-4</strain>
    </source>
</reference>
<protein>
    <recommendedName>
        <fullName evidence="3">HNH endonuclease</fullName>
    </recommendedName>
</protein>
<comment type="caution">
    <text evidence="1">The sequence shown here is derived from an EMBL/GenBank/DDBJ whole genome shotgun (WGS) entry which is preliminary data.</text>
</comment>
<dbReference type="RefSeq" id="WP_235723810.1">
    <property type="nucleotide sequence ID" value="NZ_JAKGCU010000009.1"/>
</dbReference>
<gene>
    <name evidence="1" type="ORF">L1892_11920</name>
</gene>
<proteinExistence type="predicted"/>
<dbReference type="Proteomes" id="UP001108089">
    <property type="component" value="Unassembled WGS sequence"/>
</dbReference>
<accession>A0ABS9DIT6</accession>
<sequence>MTAAIPVTDVVEQLIDSAWTTYEAAAAVMSTAAAPGMASRLREAIWSTEDAIDDALPAGTELGDDGSPLVGSAVGQKLLDMIVARHLVERSMP</sequence>
<keyword evidence="2" id="KW-1185">Reference proteome</keyword>
<evidence type="ECO:0000313" key="2">
    <source>
        <dbReference type="Proteomes" id="UP001108089"/>
    </source>
</evidence>